<evidence type="ECO:0000256" key="8">
    <source>
        <dbReference type="ARBA" id="ARBA00022598"/>
    </source>
</evidence>
<keyword evidence="8 18" id="KW-0436">Ligase</keyword>
<evidence type="ECO:0000313" key="18">
    <source>
        <dbReference type="EMBL" id="ETJ42857.1"/>
    </source>
</evidence>
<keyword evidence="11" id="KW-0067">ATP-binding</keyword>
<evidence type="ECO:0000256" key="9">
    <source>
        <dbReference type="ARBA" id="ARBA00022723"/>
    </source>
</evidence>
<keyword evidence="10" id="KW-0547">Nucleotide-binding</keyword>
<dbReference type="SMART" id="SM00874">
    <property type="entry name" value="B5"/>
    <property type="match status" value="1"/>
</dbReference>
<evidence type="ECO:0000256" key="2">
    <source>
        <dbReference type="ARBA" id="ARBA00004496"/>
    </source>
</evidence>
<dbReference type="GO" id="GO:0000287">
    <property type="term" value="F:magnesium ion binding"/>
    <property type="evidence" value="ECO:0007669"/>
    <property type="project" value="InterPro"/>
</dbReference>
<accession>W1YK57</accession>
<evidence type="ECO:0000256" key="15">
    <source>
        <dbReference type="ARBA" id="ARBA00033189"/>
    </source>
</evidence>
<dbReference type="InterPro" id="IPR009061">
    <property type="entry name" value="DNA-bd_dom_put_sf"/>
</dbReference>
<evidence type="ECO:0000256" key="5">
    <source>
        <dbReference type="ARBA" id="ARBA00012814"/>
    </source>
</evidence>
<dbReference type="PANTHER" id="PTHR10947">
    <property type="entry name" value="PHENYLALANYL-TRNA SYNTHETASE BETA CHAIN AND LEUCINE-RICH REPEAT-CONTAINING PROTEIN 47"/>
    <property type="match status" value="1"/>
</dbReference>
<evidence type="ECO:0000256" key="12">
    <source>
        <dbReference type="ARBA" id="ARBA00022842"/>
    </source>
</evidence>
<proteinExistence type="inferred from homology"/>
<dbReference type="SUPFAM" id="SSF46955">
    <property type="entry name" value="Putative DNA-binding domain"/>
    <property type="match status" value="1"/>
</dbReference>
<dbReference type="GO" id="GO:0006432">
    <property type="term" value="P:phenylalanyl-tRNA aminoacylation"/>
    <property type="evidence" value="ECO:0007669"/>
    <property type="project" value="InterPro"/>
</dbReference>
<sequence>DVGIIDVYKNPVEQHTVTFTAKQINDYLGTNIEKDEMVRILTALEFVVTEDEDQLSALVPTWRGDVTVMPDIAEEVARIYNYDNIAPTI</sequence>
<evidence type="ECO:0000256" key="4">
    <source>
        <dbReference type="ARBA" id="ARBA00011209"/>
    </source>
</evidence>
<comment type="catalytic activity">
    <reaction evidence="16">
        <text>tRNA(Phe) + L-phenylalanine + ATP = L-phenylalanyl-tRNA(Phe) + AMP + diphosphate + H(+)</text>
        <dbReference type="Rhea" id="RHEA:19413"/>
        <dbReference type="Rhea" id="RHEA-COMP:9668"/>
        <dbReference type="Rhea" id="RHEA-COMP:9699"/>
        <dbReference type="ChEBI" id="CHEBI:15378"/>
        <dbReference type="ChEBI" id="CHEBI:30616"/>
        <dbReference type="ChEBI" id="CHEBI:33019"/>
        <dbReference type="ChEBI" id="CHEBI:58095"/>
        <dbReference type="ChEBI" id="CHEBI:78442"/>
        <dbReference type="ChEBI" id="CHEBI:78531"/>
        <dbReference type="ChEBI" id="CHEBI:456215"/>
        <dbReference type="EC" id="6.1.1.20"/>
    </reaction>
</comment>
<keyword evidence="9" id="KW-0479">Metal-binding</keyword>
<evidence type="ECO:0000256" key="16">
    <source>
        <dbReference type="ARBA" id="ARBA00049255"/>
    </source>
</evidence>
<dbReference type="AlphaFoldDB" id="W1YK57"/>
<evidence type="ECO:0000256" key="11">
    <source>
        <dbReference type="ARBA" id="ARBA00022840"/>
    </source>
</evidence>
<keyword evidence="14" id="KW-0030">Aminoacyl-tRNA synthetase</keyword>
<comment type="subunit">
    <text evidence="4">Tetramer of two alpha and two beta subunits.</text>
</comment>
<comment type="cofactor">
    <cofactor evidence="1">
        <name>Mg(2+)</name>
        <dbReference type="ChEBI" id="CHEBI:18420"/>
    </cofactor>
</comment>
<feature type="domain" description="B5" evidence="17">
    <location>
        <begin position="12"/>
        <end position="87"/>
    </location>
</feature>
<evidence type="ECO:0000256" key="7">
    <source>
        <dbReference type="ARBA" id="ARBA00022490"/>
    </source>
</evidence>
<evidence type="ECO:0000256" key="3">
    <source>
        <dbReference type="ARBA" id="ARBA00008653"/>
    </source>
</evidence>
<dbReference type="Pfam" id="PF03484">
    <property type="entry name" value="B5"/>
    <property type="match status" value="1"/>
</dbReference>
<evidence type="ECO:0000256" key="1">
    <source>
        <dbReference type="ARBA" id="ARBA00001946"/>
    </source>
</evidence>
<dbReference type="PANTHER" id="PTHR10947:SF0">
    <property type="entry name" value="PHENYLALANINE--TRNA LIGASE BETA SUBUNIT"/>
    <property type="match status" value="1"/>
</dbReference>
<feature type="non-terminal residue" evidence="18">
    <location>
        <position position="89"/>
    </location>
</feature>
<dbReference type="InterPro" id="IPR005147">
    <property type="entry name" value="tRNA_synthase_B5-dom"/>
</dbReference>
<comment type="similarity">
    <text evidence="3">Belongs to the phenylalanyl-tRNA synthetase beta subunit family. Type 1 subfamily.</text>
</comment>
<dbReference type="GO" id="GO:0003723">
    <property type="term" value="F:RNA binding"/>
    <property type="evidence" value="ECO:0007669"/>
    <property type="project" value="InterPro"/>
</dbReference>
<keyword evidence="7" id="KW-0963">Cytoplasm</keyword>
<name>W1YK57_9ZZZZ</name>
<comment type="subcellular location">
    <subcellularLocation>
        <location evidence="2">Cytoplasm</location>
    </subcellularLocation>
</comment>
<dbReference type="PROSITE" id="PS51483">
    <property type="entry name" value="B5"/>
    <property type="match status" value="1"/>
</dbReference>
<evidence type="ECO:0000259" key="17">
    <source>
        <dbReference type="PROSITE" id="PS51483"/>
    </source>
</evidence>
<dbReference type="InterPro" id="IPR045060">
    <property type="entry name" value="Phe-tRNA-ligase_IIc_bsu"/>
</dbReference>
<protein>
    <recommendedName>
        <fullName evidence="6">Phenylalanine--tRNA ligase beta subunit</fullName>
        <ecNumber evidence="5">6.1.1.20</ecNumber>
    </recommendedName>
    <alternativeName>
        <fullName evidence="15">Phenylalanyl-tRNA synthetase beta subunit</fullName>
    </alternativeName>
</protein>
<organism evidence="18">
    <name type="scientific">human gut metagenome</name>
    <dbReference type="NCBI Taxonomy" id="408170"/>
    <lineage>
        <taxon>unclassified sequences</taxon>
        <taxon>metagenomes</taxon>
        <taxon>organismal metagenomes</taxon>
    </lineage>
</organism>
<comment type="caution">
    <text evidence="18">The sequence shown here is derived from an EMBL/GenBank/DDBJ whole genome shotgun (WGS) entry which is preliminary data.</text>
</comment>
<evidence type="ECO:0000256" key="10">
    <source>
        <dbReference type="ARBA" id="ARBA00022741"/>
    </source>
</evidence>
<evidence type="ECO:0000256" key="13">
    <source>
        <dbReference type="ARBA" id="ARBA00022917"/>
    </source>
</evidence>
<dbReference type="GO" id="GO:0009328">
    <property type="term" value="C:phenylalanine-tRNA ligase complex"/>
    <property type="evidence" value="ECO:0007669"/>
    <property type="project" value="TreeGrafter"/>
</dbReference>
<keyword evidence="13" id="KW-0648">Protein biosynthesis</keyword>
<keyword evidence="12" id="KW-0460">Magnesium</keyword>
<dbReference type="EC" id="6.1.1.20" evidence="5"/>
<dbReference type="GO" id="GO:0004826">
    <property type="term" value="F:phenylalanine-tRNA ligase activity"/>
    <property type="evidence" value="ECO:0007669"/>
    <property type="project" value="UniProtKB-EC"/>
</dbReference>
<dbReference type="Gene3D" id="3.30.56.10">
    <property type="match status" value="1"/>
</dbReference>
<dbReference type="FunFam" id="3.30.56.10:FF:000002">
    <property type="entry name" value="Phenylalanine--tRNA ligase beta subunit"/>
    <property type="match status" value="1"/>
</dbReference>
<reference evidence="18" key="1">
    <citation type="submission" date="2013-12" db="EMBL/GenBank/DDBJ databases">
        <title>A Varibaculum cambriense genome reconstructed from a premature infant gut community with otherwise low bacterial novelty that shifts toward anaerobic metabolism during the third week of life.</title>
        <authorList>
            <person name="Brown C.T."/>
            <person name="Sharon I."/>
            <person name="Thomas B.C."/>
            <person name="Castelle C.J."/>
            <person name="Morowitz M.J."/>
            <person name="Banfield J.F."/>
        </authorList>
    </citation>
    <scope>NUCLEOTIDE SEQUENCE</scope>
</reference>
<dbReference type="GO" id="GO:0005524">
    <property type="term" value="F:ATP binding"/>
    <property type="evidence" value="ECO:0007669"/>
    <property type="project" value="UniProtKB-KW"/>
</dbReference>
<feature type="non-terminal residue" evidence="18">
    <location>
        <position position="1"/>
    </location>
</feature>
<gene>
    <name evidence="18" type="ORF">Q604_UNBC03162G0001</name>
</gene>
<evidence type="ECO:0000256" key="6">
    <source>
        <dbReference type="ARBA" id="ARBA00017032"/>
    </source>
</evidence>
<evidence type="ECO:0000256" key="14">
    <source>
        <dbReference type="ARBA" id="ARBA00023146"/>
    </source>
</evidence>
<dbReference type="EMBL" id="AZMM01003162">
    <property type="protein sequence ID" value="ETJ42857.1"/>
    <property type="molecule type" value="Genomic_DNA"/>
</dbReference>